<feature type="compositionally biased region" description="Low complexity" evidence="3">
    <location>
        <begin position="732"/>
        <end position="753"/>
    </location>
</feature>
<feature type="compositionally biased region" description="Polar residues" evidence="3">
    <location>
        <begin position="778"/>
        <end position="791"/>
    </location>
</feature>
<feature type="compositionally biased region" description="Polar residues" evidence="3">
    <location>
        <begin position="501"/>
        <end position="520"/>
    </location>
</feature>
<feature type="region of interest" description="Disordered" evidence="3">
    <location>
        <begin position="769"/>
        <end position="791"/>
    </location>
</feature>
<evidence type="ECO:0000313" key="6">
    <source>
        <dbReference type="Proteomes" id="UP000593562"/>
    </source>
</evidence>
<keyword evidence="6" id="KW-1185">Reference proteome</keyword>
<dbReference type="FunCoup" id="A0A7J7DNE0">
    <property type="interactions" value="2979"/>
</dbReference>
<protein>
    <submittedName>
        <fullName evidence="5">Mucin-17-like</fullName>
    </submittedName>
</protein>
<dbReference type="GO" id="GO:0055028">
    <property type="term" value="C:cortical microtubule"/>
    <property type="evidence" value="ECO:0007669"/>
    <property type="project" value="TreeGrafter"/>
</dbReference>
<evidence type="ECO:0000259" key="4">
    <source>
        <dbReference type="PROSITE" id="PS51792"/>
    </source>
</evidence>
<dbReference type="PANTHER" id="PTHR31949:SF15">
    <property type="entry name" value="ENDOCHITINASE A-LIKE ISOFORM X1"/>
    <property type="match status" value="1"/>
</dbReference>
<feature type="compositionally biased region" description="Low complexity" evidence="3">
    <location>
        <begin position="476"/>
        <end position="500"/>
    </location>
</feature>
<dbReference type="InterPro" id="IPR004910">
    <property type="entry name" value="Yippee/Mis18/Cereblon"/>
</dbReference>
<evidence type="ECO:0000256" key="2">
    <source>
        <dbReference type="ARBA" id="ARBA00022833"/>
    </source>
</evidence>
<dbReference type="EMBL" id="JAAARO010000005">
    <property type="protein sequence ID" value="KAF5747616.1"/>
    <property type="molecule type" value="Genomic_DNA"/>
</dbReference>
<comment type="caution">
    <text evidence="5">The sequence shown here is derived from an EMBL/GenBank/DDBJ whole genome shotgun (WGS) entry which is preliminary data.</text>
</comment>
<dbReference type="InterPro" id="IPR034751">
    <property type="entry name" value="Yippee"/>
</dbReference>
<proteinExistence type="predicted"/>
<evidence type="ECO:0000256" key="3">
    <source>
        <dbReference type="SAM" id="MobiDB-lite"/>
    </source>
</evidence>
<dbReference type="PROSITE" id="PS51792">
    <property type="entry name" value="YIPPEE"/>
    <property type="match status" value="1"/>
</dbReference>
<dbReference type="Proteomes" id="UP000593562">
    <property type="component" value="Unassembled WGS sequence"/>
</dbReference>
<accession>A0A7J7DNE0</accession>
<gene>
    <name evidence="5" type="ORF">HS088_TW05G00341</name>
</gene>
<feature type="compositionally biased region" description="Polar residues" evidence="3">
    <location>
        <begin position="527"/>
        <end position="553"/>
    </location>
</feature>
<sequence length="791" mass="85889">MGRIFVISLEGSFYSCKHCRTHLGLSKDILSKSFQCRHGKAYLFDKVVNITVGEQEERMMMTGMHTVVDIFCVGCGSRLGWKYESAYEKSQQYKKGKFILERVCILWLESKVKESLDVKAGFSSVFLLREATSLGRYAIGAYVLGGFDSVFDTTSGFAPTHRVRAETRLDMIHMRCAGVSRRGILYDGGEEERKGIRLNNSFHDSQVTPNADDSSLENYKPKPRKELRFQICCSLATEYTEIGVMVTKERDEELAMFFEMRRCEMEKERNNLLSLHNSGELDTAPTSNGGVSPITKIMSSVPQRKTAVENFLNSENEKTDYDWLLTPPGTPLFPHLEKDSQKTMMTEIGNANVCPTALRSRFENIPADPAPGSSVVARPTTMPLGLNSSNAGNRRPSSSGGRSDVTAKPATMPFGLNSSNAGNIRPSSSGGRPSVTRSSSPTVRHSLPTSAKTSRSSTPTSRATLTSMKPTALPVRSSTPSKAATTRSSTPTSRTSVTAPKTASRSATPTRRPSVPSSAPNVAAPSGRSSSMTKSVPTTSKNPVPSRGSSPTVKSRPWKPSEMPGFSLEVPPNLRTSLPERPASASRGRPGAPSGQSPSVAANSNGRPRRQSCSPTRGRASYDSVHGTQNSTTAKSRARTNNSDDVNPVLIGTKMVERVVNMRKLAPPKQDDTHSTHTNLSGKSINLDRTCFGRTLSKKSLDMALRHMDIRKSISGNLRPIVTNIPASSMYSMRSGGSRSGSASGSPHSNASSFELRINSNSNFYDGNEMENYGFGSNRGNSSPASSLHDR</sequence>
<keyword evidence="2" id="KW-0862">Zinc</keyword>
<dbReference type="InParanoid" id="A0A7J7DNE0"/>
<keyword evidence="1" id="KW-0479">Metal-binding</keyword>
<feature type="compositionally biased region" description="Polar residues" evidence="3">
    <location>
        <begin position="626"/>
        <end position="645"/>
    </location>
</feature>
<dbReference type="PANTHER" id="PTHR31949">
    <property type="entry name" value="GASTRIC MUCIN-LIKE PROTEIN"/>
    <property type="match status" value="1"/>
</dbReference>
<organism evidence="5 6">
    <name type="scientific">Tripterygium wilfordii</name>
    <name type="common">Thunder God vine</name>
    <dbReference type="NCBI Taxonomy" id="458696"/>
    <lineage>
        <taxon>Eukaryota</taxon>
        <taxon>Viridiplantae</taxon>
        <taxon>Streptophyta</taxon>
        <taxon>Embryophyta</taxon>
        <taxon>Tracheophyta</taxon>
        <taxon>Spermatophyta</taxon>
        <taxon>Magnoliopsida</taxon>
        <taxon>eudicotyledons</taxon>
        <taxon>Gunneridae</taxon>
        <taxon>Pentapetalae</taxon>
        <taxon>rosids</taxon>
        <taxon>fabids</taxon>
        <taxon>Celastrales</taxon>
        <taxon>Celastraceae</taxon>
        <taxon>Tripterygium</taxon>
    </lineage>
</organism>
<feature type="compositionally biased region" description="Polar residues" evidence="3">
    <location>
        <begin position="416"/>
        <end position="443"/>
    </location>
</feature>
<name>A0A7J7DNE0_TRIWF</name>
<evidence type="ECO:0000313" key="5">
    <source>
        <dbReference type="EMBL" id="KAF5747616.1"/>
    </source>
</evidence>
<feature type="region of interest" description="Disordered" evidence="3">
    <location>
        <begin position="364"/>
        <end position="647"/>
    </location>
</feature>
<feature type="region of interest" description="Disordered" evidence="3">
    <location>
        <begin position="732"/>
        <end position="754"/>
    </location>
</feature>
<evidence type="ECO:0000256" key="1">
    <source>
        <dbReference type="ARBA" id="ARBA00022723"/>
    </source>
</evidence>
<feature type="compositionally biased region" description="Low complexity" evidence="3">
    <location>
        <begin position="448"/>
        <end position="467"/>
    </location>
</feature>
<reference evidence="5 6" key="1">
    <citation type="journal article" date="2020" name="Nat. Commun.">
        <title>Genome of Tripterygium wilfordii and identification of cytochrome P450 involved in triptolide biosynthesis.</title>
        <authorList>
            <person name="Tu L."/>
            <person name="Su P."/>
            <person name="Zhang Z."/>
            <person name="Gao L."/>
            <person name="Wang J."/>
            <person name="Hu T."/>
            <person name="Zhou J."/>
            <person name="Zhang Y."/>
            <person name="Zhao Y."/>
            <person name="Liu Y."/>
            <person name="Song Y."/>
            <person name="Tong Y."/>
            <person name="Lu Y."/>
            <person name="Yang J."/>
            <person name="Xu C."/>
            <person name="Jia M."/>
            <person name="Peters R.J."/>
            <person name="Huang L."/>
            <person name="Gao W."/>
        </authorList>
    </citation>
    <scope>NUCLEOTIDE SEQUENCE [LARGE SCALE GENOMIC DNA]</scope>
    <source>
        <strain evidence="6">cv. XIE 37</strain>
        <tissue evidence="5">Leaf</tissue>
    </source>
</reference>
<feature type="domain" description="Yippee" evidence="4">
    <location>
        <begin position="12"/>
        <end position="109"/>
    </location>
</feature>
<dbReference type="GO" id="GO:0043622">
    <property type="term" value="P:cortical microtubule organization"/>
    <property type="evidence" value="ECO:0007669"/>
    <property type="project" value="TreeGrafter"/>
</dbReference>
<feature type="compositionally biased region" description="Polar residues" evidence="3">
    <location>
        <begin position="594"/>
        <end position="615"/>
    </location>
</feature>
<dbReference type="GO" id="GO:0046872">
    <property type="term" value="F:metal ion binding"/>
    <property type="evidence" value="ECO:0007669"/>
    <property type="project" value="UniProtKB-KW"/>
</dbReference>
<feature type="compositionally biased region" description="Low complexity" evidence="3">
    <location>
        <begin position="387"/>
        <end position="403"/>
    </location>
</feature>
<dbReference type="Pfam" id="PF03226">
    <property type="entry name" value="Yippee-Mis18"/>
    <property type="match status" value="1"/>
</dbReference>
<dbReference type="AlphaFoldDB" id="A0A7J7DNE0"/>